<proteinExistence type="predicted"/>
<dbReference type="Proteomes" id="UP000572635">
    <property type="component" value="Unassembled WGS sequence"/>
</dbReference>
<keyword evidence="2" id="KW-1185">Reference proteome</keyword>
<accession>A0A7W8QKZ3</accession>
<gene>
    <name evidence="1" type="ORF">HDA36_002445</name>
</gene>
<comment type="caution">
    <text evidence="1">The sequence shown here is derived from an EMBL/GenBank/DDBJ whole genome shotgun (WGS) entry which is preliminary data.</text>
</comment>
<protein>
    <submittedName>
        <fullName evidence="1">Uncharacterized protein</fullName>
    </submittedName>
</protein>
<reference evidence="1 2" key="1">
    <citation type="submission" date="2020-08" db="EMBL/GenBank/DDBJ databases">
        <title>Sequencing the genomes of 1000 actinobacteria strains.</title>
        <authorList>
            <person name="Klenk H.-P."/>
        </authorList>
    </citation>
    <scope>NUCLEOTIDE SEQUENCE [LARGE SCALE GENOMIC DNA]</scope>
    <source>
        <strain evidence="1 2">DSM 44551</strain>
    </source>
</reference>
<evidence type="ECO:0000313" key="2">
    <source>
        <dbReference type="Proteomes" id="UP000572635"/>
    </source>
</evidence>
<name>A0A7W8QKZ3_9ACTN</name>
<dbReference type="AlphaFoldDB" id="A0A7W8QKZ3"/>
<organism evidence="1 2">
    <name type="scientific">Nocardiopsis composta</name>
    <dbReference type="NCBI Taxonomy" id="157465"/>
    <lineage>
        <taxon>Bacteria</taxon>
        <taxon>Bacillati</taxon>
        <taxon>Actinomycetota</taxon>
        <taxon>Actinomycetes</taxon>
        <taxon>Streptosporangiales</taxon>
        <taxon>Nocardiopsidaceae</taxon>
        <taxon>Nocardiopsis</taxon>
    </lineage>
</organism>
<sequence length="300" mass="33544">MLIALPPTHLTTLACAEDLSVLIVKKMRKKASHIFTDSSLFYPSCLPVFEDIDEIFPKKELKEIFLFGHHQGCQYFFFKRGETGEWVRTDLTPVRDECIAVSFEELLEKEIEAARKIFCNPPEGCWQPSGKQHSIWIGGDERTAQRLTLDILVLGRGEQRAVQGTQRSRVGKARRAGDQRKSVPGDFSLKLQGVEARKTQDSLIDLALSFHGALSQVAMDGSSYVDFLGEPGRIILSLKDESLNLRIQPGGGFAEVPFIHLYSEVCNFQRDLLDTLTAAPPESVRSACLEGRSRCGAMRE</sequence>
<evidence type="ECO:0000313" key="1">
    <source>
        <dbReference type="EMBL" id="MBB5432361.1"/>
    </source>
</evidence>
<dbReference type="EMBL" id="JACHDB010000001">
    <property type="protein sequence ID" value="MBB5432361.1"/>
    <property type="molecule type" value="Genomic_DNA"/>
</dbReference>
<dbReference type="RefSeq" id="WP_184391937.1">
    <property type="nucleotide sequence ID" value="NZ_BAAAJD010000042.1"/>
</dbReference>